<organism evidence="2 3">
    <name type="scientific">Solanum bulbocastanum</name>
    <name type="common">Wild potato</name>
    <dbReference type="NCBI Taxonomy" id="147425"/>
    <lineage>
        <taxon>Eukaryota</taxon>
        <taxon>Viridiplantae</taxon>
        <taxon>Streptophyta</taxon>
        <taxon>Embryophyta</taxon>
        <taxon>Tracheophyta</taxon>
        <taxon>Spermatophyta</taxon>
        <taxon>Magnoliopsida</taxon>
        <taxon>eudicotyledons</taxon>
        <taxon>Gunneridae</taxon>
        <taxon>Pentapetalae</taxon>
        <taxon>asterids</taxon>
        <taxon>lamiids</taxon>
        <taxon>Solanales</taxon>
        <taxon>Solanaceae</taxon>
        <taxon>Solanoideae</taxon>
        <taxon>Solaneae</taxon>
        <taxon>Solanum</taxon>
    </lineage>
</organism>
<protein>
    <recommendedName>
        <fullName evidence="1">DUF4218 domain-containing protein</fullName>
    </recommendedName>
</protein>
<evidence type="ECO:0000313" key="3">
    <source>
        <dbReference type="Proteomes" id="UP001371456"/>
    </source>
</evidence>
<comment type="caution">
    <text evidence="2">The sequence shown here is derived from an EMBL/GenBank/DDBJ whole genome shotgun (WGS) entry which is preliminary data.</text>
</comment>
<evidence type="ECO:0000259" key="1">
    <source>
        <dbReference type="Pfam" id="PF13960"/>
    </source>
</evidence>
<dbReference type="InterPro" id="IPR025452">
    <property type="entry name" value="DUF4218"/>
</dbReference>
<evidence type="ECO:0000313" key="2">
    <source>
        <dbReference type="EMBL" id="KAK6779840.1"/>
    </source>
</evidence>
<reference evidence="2 3" key="1">
    <citation type="submission" date="2024-02" db="EMBL/GenBank/DDBJ databases">
        <title>de novo genome assembly of Solanum bulbocastanum strain 11H21.</title>
        <authorList>
            <person name="Hosaka A.J."/>
        </authorList>
    </citation>
    <scope>NUCLEOTIDE SEQUENCE [LARGE SCALE GENOMIC DNA]</scope>
    <source>
        <tissue evidence="2">Young leaves</tissue>
    </source>
</reference>
<dbReference type="Pfam" id="PF13960">
    <property type="entry name" value="DUF4218"/>
    <property type="match status" value="1"/>
</dbReference>
<dbReference type="AlphaFoldDB" id="A0AAN8T1A3"/>
<dbReference type="EMBL" id="JBANQN010000009">
    <property type="protein sequence ID" value="KAK6779840.1"/>
    <property type="molecule type" value="Genomic_DNA"/>
</dbReference>
<dbReference type="PANTHER" id="PTHR48258:SF11">
    <property type="entry name" value="TDCA1-ORF2 PROTEIN"/>
    <property type="match status" value="1"/>
</dbReference>
<proteinExistence type="predicted"/>
<name>A0AAN8T1A3_SOLBU</name>
<dbReference type="PANTHER" id="PTHR48258">
    <property type="entry name" value="DUF4218 DOMAIN-CONTAINING PROTEIN-RELATED"/>
    <property type="match status" value="1"/>
</dbReference>
<dbReference type="Proteomes" id="UP001371456">
    <property type="component" value="Unassembled WGS sequence"/>
</dbReference>
<gene>
    <name evidence="2" type="ORF">RDI58_022024</name>
</gene>
<sequence length="316" mass="36334">MDVTGKTKDNVKARLDLPEHCRRSELHIQESANKKLLKPKASYSFAMEQKRKICEWVQSLKMPDGYTSNLGKRADIERGILHGMKSHDCHVFMEQLLPIAFCGLPENIWKPMAEISLFFKDLCSSTLRVENLVWMAKNIVVITNKLEKILPPGFFDVMEHLPIHLVHEALLGGPVQYRSIGKSKRGIKNKHRVEGLQSLSIFNQPGKGSKKRTLCKLTEKEKKSAELHVLLNCPEVQPFLDYFVSQYGHDQVFPSFITWYTNWVYNSKNAATFDQFFKDISWGPVTVHTMHQYNVNGFKFATEKYSKNKKTNNSGV</sequence>
<keyword evidence="3" id="KW-1185">Reference proteome</keyword>
<accession>A0AAN8T1A3</accession>
<feature type="domain" description="DUF4218" evidence="1">
    <location>
        <begin position="122"/>
        <end position="187"/>
    </location>
</feature>